<dbReference type="FunFam" id="2.170.130.10:FF:000008">
    <property type="entry name" value="SusC/RagA family TonB-linked outer membrane protein"/>
    <property type="match status" value="1"/>
</dbReference>
<reference evidence="13 14" key="1">
    <citation type="submission" date="2018-07" db="EMBL/GenBank/DDBJ databases">
        <title>Genomic Encyclopedia of Type Strains, Phase IV (KMG-IV): sequencing the most valuable type-strain genomes for metagenomic binning, comparative biology and taxonomic classification.</title>
        <authorList>
            <person name="Goeker M."/>
        </authorList>
    </citation>
    <scope>NUCLEOTIDE SEQUENCE [LARGE SCALE GENOMIC DNA]</scope>
    <source>
        <strain evidence="13 14">DSM 4134</strain>
    </source>
</reference>
<keyword evidence="5 9" id="KW-0798">TonB box</keyword>
<evidence type="ECO:0000313" key="13">
    <source>
        <dbReference type="EMBL" id="REE00169.1"/>
    </source>
</evidence>
<dbReference type="InterPro" id="IPR036942">
    <property type="entry name" value="Beta-barrel_TonB_sf"/>
</dbReference>
<feature type="domain" description="TonB-dependent receptor plug" evidence="12">
    <location>
        <begin position="118"/>
        <end position="224"/>
    </location>
</feature>
<comment type="similarity">
    <text evidence="8 9">Belongs to the TonB-dependent receptor family.</text>
</comment>
<dbReference type="Proteomes" id="UP000256779">
    <property type="component" value="Unassembled WGS sequence"/>
</dbReference>
<keyword evidence="4 8" id="KW-0812">Transmembrane</keyword>
<dbReference type="Pfam" id="PF07715">
    <property type="entry name" value="Plug"/>
    <property type="match status" value="1"/>
</dbReference>
<dbReference type="InterPro" id="IPR023996">
    <property type="entry name" value="TonB-dep_OMP_SusC/RagA"/>
</dbReference>
<keyword evidence="10" id="KW-0732">Signal</keyword>
<dbReference type="RefSeq" id="WP_115867690.1">
    <property type="nucleotide sequence ID" value="NZ_QREG01000006.1"/>
</dbReference>
<dbReference type="Pfam" id="PF00593">
    <property type="entry name" value="TonB_dep_Rec_b-barrel"/>
    <property type="match status" value="1"/>
</dbReference>
<dbReference type="Gene3D" id="2.40.170.20">
    <property type="entry name" value="TonB-dependent receptor, beta-barrel domain"/>
    <property type="match status" value="1"/>
</dbReference>
<dbReference type="EMBL" id="QREG01000006">
    <property type="protein sequence ID" value="REE00169.1"/>
    <property type="molecule type" value="Genomic_DNA"/>
</dbReference>
<comment type="subcellular location">
    <subcellularLocation>
        <location evidence="1 8">Cell outer membrane</location>
        <topology evidence="1 8">Multi-pass membrane protein</topology>
    </subcellularLocation>
</comment>
<proteinExistence type="inferred from homology"/>
<dbReference type="SUPFAM" id="SSF49464">
    <property type="entry name" value="Carboxypeptidase regulatory domain-like"/>
    <property type="match status" value="1"/>
</dbReference>
<dbReference type="Gene3D" id="2.60.40.1120">
    <property type="entry name" value="Carboxypeptidase-like, regulatory domain"/>
    <property type="match status" value="1"/>
</dbReference>
<dbReference type="AlphaFoldDB" id="A0A3D9L3Y7"/>
<evidence type="ECO:0000256" key="9">
    <source>
        <dbReference type="RuleBase" id="RU003357"/>
    </source>
</evidence>
<comment type="caution">
    <text evidence="13">The sequence shown here is derived from an EMBL/GenBank/DDBJ whole genome shotgun (WGS) entry which is preliminary data.</text>
</comment>
<evidence type="ECO:0000313" key="14">
    <source>
        <dbReference type="Proteomes" id="UP000256779"/>
    </source>
</evidence>
<evidence type="ECO:0000256" key="4">
    <source>
        <dbReference type="ARBA" id="ARBA00022692"/>
    </source>
</evidence>
<keyword evidence="3 8" id="KW-1134">Transmembrane beta strand</keyword>
<dbReference type="InterPro" id="IPR000531">
    <property type="entry name" value="Beta-barrel_TonB"/>
</dbReference>
<dbReference type="GO" id="GO:0009279">
    <property type="term" value="C:cell outer membrane"/>
    <property type="evidence" value="ECO:0007669"/>
    <property type="project" value="UniProtKB-SubCell"/>
</dbReference>
<feature type="domain" description="TonB-dependent receptor-like beta-barrel" evidence="11">
    <location>
        <begin position="349"/>
        <end position="967"/>
    </location>
</feature>
<name>A0A3D9L3Y7_MARFU</name>
<dbReference type="Pfam" id="PF13715">
    <property type="entry name" value="CarbopepD_reg_2"/>
    <property type="match status" value="1"/>
</dbReference>
<keyword evidence="2 8" id="KW-0813">Transport</keyword>
<keyword evidence="6 8" id="KW-0472">Membrane</keyword>
<dbReference type="SUPFAM" id="SSF56935">
    <property type="entry name" value="Porins"/>
    <property type="match status" value="1"/>
</dbReference>
<evidence type="ECO:0000259" key="12">
    <source>
        <dbReference type="Pfam" id="PF07715"/>
    </source>
</evidence>
<evidence type="ECO:0000259" key="11">
    <source>
        <dbReference type="Pfam" id="PF00593"/>
    </source>
</evidence>
<accession>A0A3D9L3Y7</accession>
<dbReference type="InterPro" id="IPR008969">
    <property type="entry name" value="CarboxyPept-like_regulatory"/>
</dbReference>
<gene>
    <name evidence="13" type="ORF">C7460_106108</name>
</gene>
<organism evidence="13 14">
    <name type="scientific">Marinoscillum furvescens DSM 4134</name>
    <dbReference type="NCBI Taxonomy" id="1122208"/>
    <lineage>
        <taxon>Bacteria</taxon>
        <taxon>Pseudomonadati</taxon>
        <taxon>Bacteroidota</taxon>
        <taxon>Cytophagia</taxon>
        <taxon>Cytophagales</taxon>
        <taxon>Reichenbachiellaceae</taxon>
        <taxon>Marinoscillum</taxon>
    </lineage>
</organism>
<dbReference type="NCBIfam" id="TIGR04057">
    <property type="entry name" value="SusC_RagA_signa"/>
    <property type="match status" value="1"/>
</dbReference>
<evidence type="ECO:0000256" key="2">
    <source>
        <dbReference type="ARBA" id="ARBA00022448"/>
    </source>
</evidence>
<protein>
    <submittedName>
        <fullName evidence="13">TonB-linked SusC/RagA family outer membrane protein</fullName>
    </submittedName>
</protein>
<evidence type="ECO:0000256" key="3">
    <source>
        <dbReference type="ARBA" id="ARBA00022452"/>
    </source>
</evidence>
<keyword evidence="14" id="KW-1185">Reference proteome</keyword>
<evidence type="ECO:0000256" key="1">
    <source>
        <dbReference type="ARBA" id="ARBA00004571"/>
    </source>
</evidence>
<dbReference type="InterPro" id="IPR037066">
    <property type="entry name" value="Plug_dom_sf"/>
</dbReference>
<feature type="signal peptide" evidence="10">
    <location>
        <begin position="1"/>
        <end position="21"/>
    </location>
</feature>
<feature type="chain" id="PRO_5017543019" evidence="10">
    <location>
        <begin position="22"/>
        <end position="1009"/>
    </location>
</feature>
<dbReference type="OrthoDB" id="1109428at2"/>
<evidence type="ECO:0000256" key="7">
    <source>
        <dbReference type="ARBA" id="ARBA00023237"/>
    </source>
</evidence>
<sequence>MQLKALNLYFLLAFMALLGYAQDAESYTLKGKIIDPDINEGLPGATIMVEGTTTGTITDFDGNFSLTVKSNDVLNVTFVGYTPQSIPVNGRSDIEVILQPDVTALDEVVVTGYGEISKSDLTGAVSSVDIDEIKNVAVSDVSQALQGRIAGVQVTPNSGSPGAGTAIRIRGVGTITGDASPLYVVDGVVVNEINYLSQNDIKSIEIMKDASVASLYGSRAANGVVVIQTKQGSAGDVKINVTSQYGLQNLWNEPDLMNTSEFFQLKGLANGGSPEVMGNLLTNLETAEDNDWLDLITRTGTRQQHSLSFSGGTERMTYRLSSNFFNEKGIVINSDFTRINVLSDLTFDITDNINLRANVLYSNAKRNVQDTESKYSLFRRVVIDSPDKELVDEDGFLNNTPLLKAKDNVDERGIHNLQTKFFFNYKISPELKFTSRFGMDQNRVDRHQFSKPGTAVEQTLSPNSFAAVTETSTLTNKVLWEQVLSFNKKISGNNLSLTGAFSMERQEKQNVVAKGSSPLGRDESTAYLSNAFRSLNVNGATTAWSQMGVVFRSNYSIQGKYVFQANLRSDGSSRFAKGNRWGFFPSASAAWVFSEDLLPGNAVLQNGKLRVSYGVLGNNRINNYESVTTLGNGSVYAYGADDNFNYYTGYAATEIGNSDISWERTYSYNLGVDLDLYGHVFLTTDVFRRHTKDMLLNVPVPQSIGFSSTPRRNIGEVINDGIELSASYRNSIGDLSIDLSANGTYLINNVLELGVNNDPVYGGYVNNAIPVVMGNVTKTVVGRPIGTFYGRVTDGLDENGNFIFKDLNNDGKITLDDRTYLGSPIPNVTYGGVINLGYRNFDFVAQLQGVHGNSVFNVLRYHTHGFNGTRGLSSILDDVWTTDLNFEGSEVPADIANKYQGGNQNPTLPRAMSANNDESYRHASDFYVEDASYLRVKNVQLGYTFDDRVLSRLQLRSLRLYVSAQNLLTFTKYEGFDPEVGGGGGIAAGIDYGSYPQGRLYLIGVDFNL</sequence>
<keyword evidence="7 8" id="KW-0998">Cell outer membrane</keyword>
<evidence type="ECO:0000256" key="10">
    <source>
        <dbReference type="SAM" id="SignalP"/>
    </source>
</evidence>
<dbReference type="PROSITE" id="PS52016">
    <property type="entry name" value="TONB_DEPENDENT_REC_3"/>
    <property type="match status" value="1"/>
</dbReference>
<dbReference type="InterPro" id="IPR039426">
    <property type="entry name" value="TonB-dep_rcpt-like"/>
</dbReference>
<evidence type="ECO:0000256" key="8">
    <source>
        <dbReference type="PROSITE-ProRule" id="PRU01360"/>
    </source>
</evidence>
<dbReference type="InterPro" id="IPR023997">
    <property type="entry name" value="TonB-dep_OMP_SusC/RagA_CS"/>
</dbReference>
<evidence type="ECO:0000256" key="6">
    <source>
        <dbReference type="ARBA" id="ARBA00023136"/>
    </source>
</evidence>
<dbReference type="NCBIfam" id="TIGR04056">
    <property type="entry name" value="OMP_RagA_SusC"/>
    <property type="match status" value="1"/>
</dbReference>
<dbReference type="Gene3D" id="2.170.130.10">
    <property type="entry name" value="TonB-dependent receptor, plug domain"/>
    <property type="match status" value="1"/>
</dbReference>
<dbReference type="InterPro" id="IPR012910">
    <property type="entry name" value="Plug_dom"/>
</dbReference>
<evidence type="ECO:0000256" key="5">
    <source>
        <dbReference type="ARBA" id="ARBA00023077"/>
    </source>
</evidence>